<dbReference type="CDD" id="cd04301">
    <property type="entry name" value="NAT_SF"/>
    <property type="match status" value="1"/>
</dbReference>
<dbReference type="Pfam" id="PF13508">
    <property type="entry name" value="Acetyltransf_7"/>
    <property type="match status" value="1"/>
</dbReference>
<dbReference type="PROSITE" id="PS51186">
    <property type="entry name" value="GNAT"/>
    <property type="match status" value="1"/>
</dbReference>
<reference evidence="2" key="1">
    <citation type="submission" date="2023-06" db="EMBL/GenBank/DDBJ databases">
        <title>Genome sequence of Methanosarcinaceae archaeon Ag5.</title>
        <authorList>
            <person name="Protasov E."/>
            <person name="Platt K."/>
            <person name="Poehlein A."/>
            <person name="Daniel R."/>
            <person name="Brune A."/>
        </authorList>
    </citation>
    <scope>NUCLEOTIDE SEQUENCE</scope>
    <source>
        <strain evidence="2">Ag5</strain>
    </source>
</reference>
<accession>A0AAE4SCU6</accession>
<dbReference type="SUPFAM" id="SSF55729">
    <property type="entry name" value="Acyl-CoA N-acyltransferases (Nat)"/>
    <property type="match status" value="1"/>
</dbReference>
<protein>
    <recommendedName>
        <fullName evidence="1">N-acetyltransferase domain-containing protein</fullName>
    </recommendedName>
</protein>
<dbReference type="Gene3D" id="3.40.630.30">
    <property type="match status" value="1"/>
</dbReference>
<dbReference type="AlphaFoldDB" id="A0AAE4SCU6"/>
<evidence type="ECO:0000313" key="2">
    <source>
        <dbReference type="EMBL" id="MDV0446831.1"/>
    </source>
</evidence>
<dbReference type="EMBL" id="JAWDKD010000013">
    <property type="protein sequence ID" value="MDV0446831.1"/>
    <property type="molecule type" value="Genomic_DNA"/>
</dbReference>
<keyword evidence="3" id="KW-1185">Reference proteome</keyword>
<organism evidence="2 3">
    <name type="scientific">Methanolapillus africanus</name>
    <dbReference type="NCBI Taxonomy" id="3028297"/>
    <lineage>
        <taxon>Archaea</taxon>
        <taxon>Methanobacteriati</taxon>
        <taxon>Methanobacteriota</taxon>
        <taxon>Stenosarchaea group</taxon>
        <taxon>Methanomicrobia</taxon>
        <taxon>Methanosarcinales</taxon>
        <taxon>Methanosarcinaceae</taxon>
        <taxon>Methanolapillus</taxon>
    </lineage>
</organism>
<dbReference type="GO" id="GO:0016747">
    <property type="term" value="F:acyltransferase activity, transferring groups other than amino-acyl groups"/>
    <property type="evidence" value="ECO:0007669"/>
    <property type="project" value="InterPro"/>
</dbReference>
<gene>
    <name evidence="2" type="ORF">MsAg5_06890</name>
</gene>
<proteinExistence type="predicted"/>
<evidence type="ECO:0000313" key="3">
    <source>
        <dbReference type="Proteomes" id="UP001271789"/>
    </source>
</evidence>
<dbReference type="InterPro" id="IPR016181">
    <property type="entry name" value="Acyl_CoA_acyltransferase"/>
</dbReference>
<dbReference type="InterPro" id="IPR000182">
    <property type="entry name" value="GNAT_dom"/>
</dbReference>
<name>A0AAE4SCU6_9EURY</name>
<feature type="domain" description="N-acetyltransferase" evidence="1">
    <location>
        <begin position="25"/>
        <end position="165"/>
    </location>
</feature>
<sequence length="179" mass="19913">MTRDNDTEESETAACSDSAANILQAKIRPATAEDAVSIDVILSTYFLDREDVPHERFLVAEIDVKGRPKIIGCAVYDQRCSVNFQSFYEIHTIAVLPSYKNKGVGAQLLLAMSTDILCSGSPALSTTIYTRTTSPEFFINQGFSAIDDSEKKELWTECRDCQKFESCVQKALSKIIKHN</sequence>
<dbReference type="Proteomes" id="UP001271789">
    <property type="component" value="Unassembled WGS sequence"/>
</dbReference>
<evidence type="ECO:0000259" key="1">
    <source>
        <dbReference type="PROSITE" id="PS51186"/>
    </source>
</evidence>
<dbReference type="RefSeq" id="WP_338099242.1">
    <property type="nucleotide sequence ID" value="NZ_JAWDKD010000013.1"/>
</dbReference>
<comment type="caution">
    <text evidence="2">The sequence shown here is derived from an EMBL/GenBank/DDBJ whole genome shotgun (WGS) entry which is preliminary data.</text>
</comment>